<evidence type="ECO:0000256" key="1">
    <source>
        <dbReference type="SAM" id="MobiDB-lite"/>
    </source>
</evidence>
<feature type="region of interest" description="Disordered" evidence="1">
    <location>
        <begin position="179"/>
        <end position="215"/>
    </location>
</feature>
<feature type="compositionally biased region" description="Low complexity" evidence="1">
    <location>
        <begin position="59"/>
        <end position="95"/>
    </location>
</feature>
<feature type="region of interest" description="Disordered" evidence="1">
    <location>
        <begin position="56"/>
        <end position="160"/>
    </location>
</feature>
<dbReference type="OrthoDB" id="2758749at2759"/>
<organism evidence="2 3">
    <name type="scientific">Ganoderma sinense ZZ0214-1</name>
    <dbReference type="NCBI Taxonomy" id="1077348"/>
    <lineage>
        <taxon>Eukaryota</taxon>
        <taxon>Fungi</taxon>
        <taxon>Dikarya</taxon>
        <taxon>Basidiomycota</taxon>
        <taxon>Agaricomycotina</taxon>
        <taxon>Agaricomycetes</taxon>
        <taxon>Polyporales</taxon>
        <taxon>Polyporaceae</taxon>
        <taxon>Ganoderma</taxon>
    </lineage>
</organism>
<keyword evidence="3" id="KW-1185">Reference proteome</keyword>
<sequence length="438" mass="47060">MPDLIKKAWRKCGITTGTFSASFFSDEDFAPSLQTSTQGHVPSLFPTLNPLFPENAFVPPSLTSPSTSSPASSGSSSTGPPHPAPSSRSPHSPTLSDDESEPEELPDPRSATGHPNSDGEESDGWEELEELPEAGDREAPGQPLILTPPPSGSLDSEAASPVVNTAAVTRIQALLPGARQAVRTSAPPRFESDSGSEDSTDESDAETEDPERTAECQAALARVRRLEEENRGLLAYARFTEANCKLAHHQINTLHKQLNHKRTRKAAGRSKTIHVNARCITTGEGAQRCAKEEAARTLKSKNKPELEDIAYVLGLPLGANKPEILDAVTRFFESNPEFKTKDKFSGLFTGRKRTLPSDLHDENLPPPSQRPRVVESDPRTSINSTPGPSSFGDHRSLNANPTSAPNTFLFGAFGAMAAPSVSTSLLYYQSASQSDRTA</sequence>
<feature type="compositionally biased region" description="Acidic residues" evidence="1">
    <location>
        <begin position="96"/>
        <end position="105"/>
    </location>
</feature>
<dbReference type="EMBL" id="AYKW01000013">
    <property type="protein sequence ID" value="PIL30829.1"/>
    <property type="molecule type" value="Genomic_DNA"/>
</dbReference>
<evidence type="ECO:0000313" key="2">
    <source>
        <dbReference type="EMBL" id="PIL30829.1"/>
    </source>
</evidence>
<feature type="compositionally biased region" description="Acidic residues" evidence="1">
    <location>
        <begin position="194"/>
        <end position="209"/>
    </location>
</feature>
<comment type="caution">
    <text evidence="2">The sequence shown here is derived from an EMBL/GenBank/DDBJ whole genome shotgun (WGS) entry which is preliminary data.</text>
</comment>
<proteinExistence type="predicted"/>
<feature type="compositionally biased region" description="Acidic residues" evidence="1">
    <location>
        <begin position="118"/>
        <end position="133"/>
    </location>
</feature>
<protein>
    <submittedName>
        <fullName evidence="2">Uncharacterized protein</fullName>
    </submittedName>
</protein>
<evidence type="ECO:0000313" key="3">
    <source>
        <dbReference type="Proteomes" id="UP000230002"/>
    </source>
</evidence>
<gene>
    <name evidence="2" type="ORF">GSI_06997</name>
</gene>
<dbReference type="Proteomes" id="UP000230002">
    <property type="component" value="Unassembled WGS sequence"/>
</dbReference>
<reference evidence="2 3" key="1">
    <citation type="journal article" date="2015" name="Sci. Rep.">
        <title>Chromosome-level genome map provides insights into diverse defense mechanisms in the medicinal fungus Ganoderma sinense.</title>
        <authorList>
            <person name="Zhu Y."/>
            <person name="Xu J."/>
            <person name="Sun C."/>
            <person name="Zhou S."/>
            <person name="Xu H."/>
            <person name="Nelson D.R."/>
            <person name="Qian J."/>
            <person name="Song J."/>
            <person name="Luo H."/>
            <person name="Xiang L."/>
            <person name="Li Y."/>
            <person name="Xu Z."/>
            <person name="Ji A."/>
            <person name="Wang L."/>
            <person name="Lu S."/>
            <person name="Hayward A."/>
            <person name="Sun W."/>
            <person name="Li X."/>
            <person name="Schwartz D.C."/>
            <person name="Wang Y."/>
            <person name="Chen S."/>
        </authorList>
    </citation>
    <scope>NUCLEOTIDE SEQUENCE [LARGE SCALE GENOMIC DNA]</scope>
    <source>
        <strain evidence="2 3">ZZ0214-1</strain>
    </source>
</reference>
<dbReference type="AlphaFoldDB" id="A0A2G8SAP5"/>
<name>A0A2G8SAP5_9APHY</name>
<accession>A0A2G8SAP5</accession>
<feature type="region of interest" description="Disordered" evidence="1">
    <location>
        <begin position="352"/>
        <end position="399"/>
    </location>
</feature>
<feature type="compositionally biased region" description="Polar residues" evidence="1">
    <location>
        <begin position="379"/>
        <end position="388"/>
    </location>
</feature>